<name>A0ABS9SGP5_9BACT</name>
<evidence type="ECO:0000313" key="2">
    <source>
        <dbReference type="Proteomes" id="UP001202248"/>
    </source>
</evidence>
<keyword evidence="2" id="KW-1185">Reference proteome</keyword>
<reference evidence="1 2" key="1">
    <citation type="submission" date="2022-02" db="EMBL/GenBank/DDBJ databases">
        <authorList>
            <person name="Min J."/>
        </authorList>
    </citation>
    <scope>NUCLEOTIDE SEQUENCE [LARGE SCALE GENOMIC DNA]</scope>
    <source>
        <strain evidence="1 2">GR10-1</strain>
    </source>
</reference>
<dbReference type="EMBL" id="JAKWBL010000001">
    <property type="protein sequence ID" value="MCH5597537.1"/>
    <property type="molecule type" value="Genomic_DNA"/>
</dbReference>
<comment type="caution">
    <text evidence="1">The sequence shown here is derived from an EMBL/GenBank/DDBJ whole genome shotgun (WGS) entry which is preliminary data.</text>
</comment>
<accession>A0ABS9SGP5</accession>
<proteinExistence type="predicted"/>
<sequence length="118" mass="13939">MGTFLQKYFDLTKINTSFSFAPFYQFLQKRTENEDDVKRKMLQYFATRIEEAGVQEKDISADELPQYKELLDILYVSLTNIMIDGSKDIWGLQLHSHLRLLMARLYYISFLLIKKQAG</sequence>
<protein>
    <submittedName>
        <fullName evidence="1">Uncharacterized protein</fullName>
    </submittedName>
</protein>
<dbReference type="RefSeq" id="WP_240826918.1">
    <property type="nucleotide sequence ID" value="NZ_JAKWBL010000001.1"/>
</dbReference>
<gene>
    <name evidence="1" type="ORF">MKP09_06270</name>
</gene>
<evidence type="ECO:0000313" key="1">
    <source>
        <dbReference type="EMBL" id="MCH5597537.1"/>
    </source>
</evidence>
<organism evidence="1 2">
    <name type="scientific">Niabella ginsengisoli</name>
    <dbReference type="NCBI Taxonomy" id="522298"/>
    <lineage>
        <taxon>Bacteria</taxon>
        <taxon>Pseudomonadati</taxon>
        <taxon>Bacteroidota</taxon>
        <taxon>Chitinophagia</taxon>
        <taxon>Chitinophagales</taxon>
        <taxon>Chitinophagaceae</taxon>
        <taxon>Niabella</taxon>
    </lineage>
</organism>
<dbReference type="Proteomes" id="UP001202248">
    <property type="component" value="Unassembled WGS sequence"/>
</dbReference>